<keyword evidence="3" id="KW-1185">Reference proteome</keyword>
<dbReference type="EMBL" id="CP000252">
    <property type="protein sequence ID" value="ABC76270.1"/>
    <property type="molecule type" value="Genomic_DNA"/>
</dbReference>
<proteinExistence type="inferred from homology"/>
<dbReference type="KEGG" id="sat:SYN_01136"/>
<comment type="similarity">
    <text evidence="1">Belongs to the transferase hexapeptide repeat family.</text>
</comment>
<dbReference type="FunCoup" id="Q2LPQ7">
    <property type="interactions" value="238"/>
</dbReference>
<dbReference type="Gene3D" id="2.160.10.10">
    <property type="entry name" value="Hexapeptide repeat proteins"/>
    <property type="match status" value="1"/>
</dbReference>
<evidence type="ECO:0000313" key="2">
    <source>
        <dbReference type="EMBL" id="ABC76270.1"/>
    </source>
</evidence>
<dbReference type="InterPro" id="IPR050179">
    <property type="entry name" value="Trans_hexapeptide_repeat"/>
</dbReference>
<dbReference type="InterPro" id="IPR001451">
    <property type="entry name" value="Hexapep"/>
</dbReference>
<dbReference type="InterPro" id="IPR011004">
    <property type="entry name" value="Trimer_LpxA-like_sf"/>
</dbReference>
<dbReference type="Proteomes" id="UP000001933">
    <property type="component" value="Chromosome"/>
</dbReference>
<dbReference type="RefSeq" id="WP_011416304.1">
    <property type="nucleotide sequence ID" value="NC_007759.1"/>
</dbReference>
<reference evidence="2 3" key="1">
    <citation type="journal article" date="2007" name="Proc. Natl. Acad. Sci. U.S.A.">
        <title>The genome of Syntrophus aciditrophicus: life at the thermodynamic limit of microbial growth.</title>
        <authorList>
            <person name="McInerney M.J."/>
            <person name="Rohlin L."/>
            <person name="Mouttaki H."/>
            <person name="Kim U."/>
            <person name="Krupp R.S."/>
            <person name="Rios-Hernandez L."/>
            <person name="Sieber J."/>
            <person name="Struchtemeyer C.G."/>
            <person name="Bhattacharyya A."/>
            <person name="Campbell J.W."/>
            <person name="Gunsalus R.P."/>
        </authorList>
    </citation>
    <scope>NUCLEOTIDE SEQUENCE [LARGE SCALE GENOMIC DNA]</scope>
    <source>
        <strain evidence="2 3">SB</strain>
    </source>
</reference>
<dbReference type="InParanoid" id="Q2LPQ7"/>
<dbReference type="PANTHER" id="PTHR43300:SF11">
    <property type="entry name" value="ACETYLTRANSFERASE RV3034C-RELATED"/>
    <property type="match status" value="1"/>
</dbReference>
<evidence type="ECO:0000256" key="1">
    <source>
        <dbReference type="ARBA" id="ARBA00007274"/>
    </source>
</evidence>
<dbReference type="PANTHER" id="PTHR43300">
    <property type="entry name" value="ACETYLTRANSFERASE"/>
    <property type="match status" value="1"/>
</dbReference>
<dbReference type="Pfam" id="PF00132">
    <property type="entry name" value="Hexapep"/>
    <property type="match status" value="1"/>
</dbReference>
<dbReference type="eggNOG" id="COG0110">
    <property type="taxonomic scope" value="Bacteria"/>
</dbReference>
<accession>Q2LPQ7</accession>
<dbReference type="HOGENOM" id="CLU_051638_12_2_7"/>
<dbReference type="CDD" id="cd04647">
    <property type="entry name" value="LbH_MAT_like"/>
    <property type="match status" value="1"/>
</dbReference>
<gene>
    <name evidence="2" type="ORF">SYN_01136</name>
</gene>
<organism evidence="2 3">
    <name type="scientific">Syntrophus aciditrophicus (strain SB)</name>
    <dbReference type="NCBI Taxonomy" id="56780"/>
    <lineage>
        <taxon>Bacteria</taxon>
        <taxon>Pseudomonadati</taxon>
        <taxon>Thermodesulfobacteriota</taxon>
        <taxon>Syntrophia</taxon>
        <taxon>Syntrophales</taxon>
        <taxon>Syntrophaceae</taxon>
        <taxon>Syntrophus</taxon>
    </lineage>
</organism>
<dbReference type="STRING" id="56780.SYN_01136"/>
<sequence length="177" mass="19697">MIKQVFNYILMLLGPMRYARRLGVTIGENCRISTYSWGAEPYLIEIGNHVHVTLGVKFVTHDGAVWVFREKIPDLDVFGKIRIGDNTFIGNNATILPGVTIGRNCIVGAESVVTKSVPDNTVVAGNPAKFVTDTESYLKKIAPLNAKTKLLNREDKKRAVLNLDESSLIFKDPLRRP</sequence>
<evidence type="ECO:0000313" key="3">
    <source>
        <dbReference type="Proteomes" id="UP000001933"/>
    </source>
</evidence>
<protein>
    <submittedName>
        <fullName evidence="2">Acetyltransferase</fullName>
    </submittedName>
</protein>
<name>Q2LPQ7_SYNAS</name>
<dbReference type="SUPFAM" id="SSF51161">
    <property type="entry name" value="Trimeric LpxA-like enzymes"/>
    <property type="match status" value="1"/>
</dbReference>
<dbReference type="AlphaFoldDB" id="Q2LPQ7"/>